<accession>A0ACB9P7P7</accession>
<comment type="caution">
    <text evidence="1">The sequence shown here is derived from an EMBL/GenBank/DDBJ whole genome shotgun (WGS) entry which is preliminary data.</text>
</comment>
<sequence>MATRVATGSSLRRLTSAASAHGLVFRNHNTHCLSTAPSFDNPFHGKFSQQSQFSKLRKETSLANLFLRYGFPPSQFHDFLSKNHFLLNYNLKELRKSLDTLLSFKIPQKSIISLICDCPGVLEYQFLKKWAVGLAELRDLTTSPLIIRSFLQYSKGFQLDSVELSKSVEILRGFGFTNASISRVLEEFPSVLLMNNREIQCTIEFLVEFGIPRDEIDRVIRLYPRTIGLGVEDRLKPLLCELRDLGFSDDEVRKEVLMDPRILGMEVGEFSRCLQLLRTLKCRVPIKEKVFGCGVLRAGFEVKLRVDCLCNHGLTRREAFKVLWKEPRLIMYDIENIEKKIEFLVQQMKYSVDCLPDVPEYLGVNFEKQIVPRHNVIEYLKGKGAIDFQLGLKDLIKPSRVKFYNLYVKPYPECEKIYGRFSRNLEVKKSKHPPGLWKVFRPQKFPETKEDVKNIKSFMENLPRGP</sequence>
<keyword evidence="2" id="KW-1185">Reference proteome</keyword>
<evidence type="ECO:0000313" key="2">
    <source>
        <dbReference type="Proteomes" id="UP000828941"/>
    </source>
</evidence>
<protein>
    <submittedName>
        <fullName evidence="1">Uncharacterized protein</fullName>
    </submittedName>
</protein>
<evidence type="ECO:0000313" key="1">
    <source>
        <dbReference type="EMBL" id="KAI4343984.1"/>
    </source>
</evidence>
<proteinExistence type="predicted"/>
<name>A0ACB9P7P7_BAUVA</name>
<reference evidence="1 2" key="1">
    <citation type="journal article" date="2022" name="DNA Res.">
        <title>Chromosomal-level genome assembly of the orchid tree Bauhinia variegata (Leguminosae; Cercidoideae) supports the allotetraploid origin hypothesis of Bauhinia.</title>
        <authorList>
            <person name="Zhong Y."/>
            <person name="Chen Y."/>
            <person name="Zheng D."/>
            <person name="Pang J."/>
            <person name="Liu Y."/>
            <person name="Luo S."/>
            <person name="Meng S."/>
            <person name="Qian L."/>
            <person name="Wei D."/>
            <person name="Dai S."/>
            <person name="Zhou R."/>
        </authorList>
    </citation>
    <scope>NUCLEOTIDE SEQUENCE [LARGE SCALE GENOMIC DNA]</scope>
    <source>
        <strain evidence="1">BV-YZ2020</strain>
    </source>
</reference>
<dbReference type="EMBL" id="CM039430">
    <property type="protein sequence ID" value="KAI4343984.1"/>
    <property type="molecule type" value="Genomic_DNA"/>
</dbReference>
<dbReference type="Proteomes" id="UP000828941">
    <property type="component" value="Chromosome 5"/>
</dbReference>
<organism evidence="1 2">
    <name type="scientific">Bauhinia variegata</name>
    <name type="common">Purple orchid tree</name>
    <name type="synonym">Phanera variegata</name>
    <dbReference type="NCBI Taxonomy" id="167791"/>
    <lineage>
        <taxon>Eukaryota</taxon>
        <taxon>Viridiplantae</taxon>
        <taxon>Streptophyta</taxon>
        <taxon>Embryophyta</taxon>
        <taxon>Tracheophyta</taxon>
        <taxon>Spermatophyta</taxon>
        <taxon>Magnoliopsida</taxon>
        <taxon>eudicotyledons</taxon>
        <taxon>Gunneridae</taxon>
        <taxon>Pentapetalae</taxon>
        <taxon>rosids</taxon>
        <taxon>fabids</taxon>
        <taxon>Fabales</taxon>
        <taxon>Fabaceae</taxon>
        <taxon>Cercidoideae</taxon>
        <taxon>Cercideae</taxon>
        <taxon>Bauhiniinae</taxon>
        <taxon>Bauhinia</taxon>
    </lineage>
</organism>
<gene>
    <name evidence="1" type="ORF">L6164_011264</name>
</gene>